<feature type="domain" description="JmjC" evidence="1">
    <location>
        <begin position="81"/>
        <end position="249"/>
    </location>
</feature>
<dbReference type="RefSeq" id="WP_133607908.1">
    <property type="nucleotide sequence ID" value="NZ_SNXW01000003.1"/>
</dbReference>
<dbReference type="AlphaFoldDB" id="A0A4R6RFY6"/>
<name>A0A4R6RFY6_9BURK</name>
<organism evidence="2 3">
    <name type="scientific">Aquabacterium commune</name>
    <dbReference type="NCBI Taxonomy" id="70586"/>
    <lineage>
        <taxon>Bacteria</taxon>
        <taxon>Pseudomonadati</taxon>
        <taxon>Pseudomonadota</taxon>
        <taxon>Betaproteobacteria</taxon>
        <taxon>Burkholderiales</taxon>
        <taxon>Aquabacterium</taxon>
    </lineage>
</organism>
<evidence type="ECO:0000313" key="3">
    <source>
        <dbReference type="Proteomes" id="UP000294593"/>
    </source>
</evidence>
<protein>
    <submittedName>
        <fullName evidence="2">Cupin-like protein</fullName>
    </submittedName>
</protein>
<dbReference type="PANTHER" id="PTHR12461">
    <property type="entry name" value="HYPOXIA-INDUCIBLE FACTOR 1 ALPHA INHIBITOR-RELATED"/>
    <property type="match status" value="1"/>
</dbReference>
<accession>A0A4R6RFY6</accession>
<gene>
    <name evidence="2" type="ORF">EV672_103278</name>
</gene>
<dbReference type="PANTHER" id="PTHR12461:SF105">
    <property type="entry name" value="HYPOXIA-INDUCIBLE FACTOR 1-ALPHA INHIBITOR"/>
    <property type="match status" value="1"/>
</dbReference>
<dbReference type="InterPro" id="IPR003347">
    <property type="entry name" value="JmjC_dom"/>
</dbReference>
<dbReference type="PROSITE" id="PS51184">
    <property type="entry name" value="JMJC"/>
    <property type="match status" value="1"/>
</dbReference>
<proteinExistence type="predicted"/>
<evidence type="ECO:0000259" key="1">
    <source>
        <dbReference type="PROSITE" id="PS51184"/>
    </source>
</evidence>
<dbReference type="SUPFAM" id="SSF51197">
    <property type="entry name" value="Clavaminate synthase-like"/>
    <property type="match status" value="1"/>
</dbReference>
<dbReference type="Pfam" id="PF13621">
    <property type="entry name" value="Cupin_8"/>
    <property type="match status" value="1"/>
</dbReference>
<reference evidence="2 3" key="1">
    <citation type="submission" date="2019-03" db="EMBL/GenBank/DDBJ databases">
        <title>Genomic Encyclopedia of Type Strains, Phase IV (KMG-IV): sequencing the most valuable type-strain genomes for metagenomic binning, comparative biology and taxonomic classification.</title>
        <authorList>
            <person name="Goeker M."/>
        </authorList>
    </citation>
    <scope>NUCLEOTIDE SEQUENCE [LARGE SCALE GENOMIC DNA]</scope>
    <source>
        <strain evidence="2 3">DSM 11901</strain>
    </source>
</reference>
<sequence length="289" mass="33032">MTPCFADDLQSALLDRQPFKFHHKLLGHPALALDNLSRVLPKLPPQQVMYSKGLLDVEADFESTFRKKPQDRSLEETIESIRTRDSYIMVRSPETDPSFLDLYQSLCSEVSSLMKSRGVGDMPVGAQLYLFIASPNSVTPFHIDRYSTFLMQFRGSKTVTVAQPWDDRVVSQPDREAYVVRQNTKLPWSPQTDQISTAFEFSPGEALHIPFVAGHHVRNGPEDVSISMSIIFNTRESIRWRDALSFNHVMRKQLQRVRMGPGKVGQSAWQDALKSRMWHGYLKARGFED</sequence>
<dbReference type="OrthoDB" id="112741at2"/>
<dbReference type="InterPro" id="IPR041667">
    <property type="entry name" value="Cupin_8"/>
</dbReference>
<dbReference type="Proteomes" id="UP000294593">
    <property type="component" value="Unassembled WGS sequence"/>
</dbReference>
<dbReference type="Gene3D" id="2.60.120.650">
    <property type="entry name" value="Cupin"/>
    <property type="match status" value="1"/>
</dbReference>
<keyword evidence="3" id="KW-1185">Reference proteome</keyword>
<dbReference type="EMBL" id="SNXW01000003">
    <property type="protein sequence ID" value="TDP84707.1"/>
    <property type="molecule type" value="Genomic_DNA"/>
</dbReference>
<comment type="caution">
    <text evidence="2">The sequence shown here is derived from an EMBL/GenBank/DDBJ whole genome shotgun (WGS) entry which is preliminary data.</text>
</comment>
<evidence type="ECO:0000313" key="2">
    <source>
        <dbReference type="EMBL" id="TDP84707.1"/>
    </source>
</evidence>